<dbReference type="GO" id="GO:0002376">
    <property type="term" value="P:immune system process"/>
    <property type="evidence" value="ECO:0007669"/>
    <property type="project" value="UniProtKB-KW"/>
</dbReference>
<evidence type="ECO:0000313" key="12">
    <source>
        <dbReference type="Ensembl" id="ENSPFOP00000006532.1"/>
    </source>
</evidence>
<dbReference type="InterPro" id="IPR036179">
    <property type="entry name" value="Ig-like_dom_sf"/>
</dbReference>
<sequence>KMTPAHFVFWLTCLLLVNMALTKNISLSVRQKRSVLSAEPGETLTLECFYETDEAVKFSWYKLALGQQPRLISTLFKYGQETFYNEFKNNPRFSLGSGKGKNHLIITELQPSDTATYYCCSGYMYSFEFGNGTTVFVKGSDSNMQTLVHQVESEAVQPGGHVTLTCTVETGSCDGEHSVYWFRNNRESVPGLLYSRRGRNDQCGEKTQEQTRSCLYRLLLQNLTGSQAGTYYCAVASCGHIVFGNGTKLGFKDEVISMHLLAGALAFISFLSFLQGLLLFRIYKRKNSNTSEPLSRFSHGDTGTAEREDQDEEDLQYAGLRLQKVYTSTRQNQRNEITDCVYSAVKK</sequence>
<dbReference type="PANTHER" id="PTHR19433">
    <property type="entry name" value="T-CELL RECEPTOR ALPHA CHAIN V REGION-RELATED"/>
    <property type="match status" value="1"/>
</dbReference>
<dbReference type="InterPro" id="IPR013106">
    <property type="entry name" value="Ig_V-set"/>
</dbReference>
<evidence type="ECO:0000256" key="5">
    <source>
        <dbReference type="ARBA" id="ARBA00023136"/>
    </source>
</evidence>
<protein>
    <recommendedName>
        <fullName evidence="11">Ig-like domain-containing protein</fullName>
    </recommendedName>
</protein>
<evidence type="ECO:0000256" key="10">
    <source>
        <dbReference type="SAM" id="SignalP"/>
    </source>
</evidence>
<feature type="region of interest" description="Disordered" evidence="8">
    <location>
        <begin position="291"/>
        <end position="312"/>
    </location>
</feature>
<dbReference type="GO" id="GO:0005886">
    <property type="term" value="C:plasma membrane"/>
    <property type="evidence" value="ECO:0007669"/>
    <property type="project" value="UniProtKB-SubCell"/>
</dbReference>
<dbReference type="InterPro" id="IPR007110">
    <property type="entry name" value="Ig-like_dom"/>
</dbReference>
<feature type="signal peptide" evidence="10">
    <location>
        <begin position="1"/>
        <end position="22"/>
    </location>
</feature>
<evidence type="ECO:0000256" key="9">
    <source>
        <dbReference type="SAM" id="Phobius"/>
    </source>
</evidence>
<keyword evidence="5 9" id="KW-0472">Membrane</keyword>
<comment type="subcellular location">
    <subcellularLocation>
        <location evidence="1">Cell membrane</location>
    </subcellularLocation>
</comment>
<feature type="domain" description="Ig-like" evidence="11">
    <location>
        <begin position="145"/>
        <end position="257"/>
    </location>
</feature>
<keyword evidence="7" id="KW-0325">Glycoprotein</keyword>
<dbReference type="SMART" id="SM00409">
    <property type="entry name" value="IG"/>
    <property type="match status" value="2"/>
</dbReference>
<dbReference type="PANTHER" id="PTHR19433:SF133">
    <property type="entry name" value="IMMUNE-TYPE RECEPTOR 5 PRECURSOR-RELATED"/>
    <property type="match status" value="1"/>
</dbReference>
<dbReference type="OMA" id="SHGAMER"/>
<accession>A0A087XL79</accession>
<keyword evidence="9" id="KW-1133">Transmembrane helix</keyword>
<keyword evidence="13" id="KW-1185">Reference proteome</keyword>
<dbReference type="Pfam" id="PF07686">
    <property type="entry name" value="V-set"/>
    <property type="match status" value="2"/>
</dbReference>
<keyword evidence="4" id="KW-0391">Immunity</keyword>
<keyword evidence="9" id="KW-0812">Transmembrane</keyword>
<dbReference type="InterPro" id="IPR003599">
    <property type="entry name" value="Ig_sub"/>
</dbReference>
<dbReference type="Proteomes" id="UP000028760">
    <property type="component" value="Unassembled WGS sequence"/>
</dbReference>
<organism evidence="12 13">
    <name type="scientific">Poecilia formosa</name>
    <name type="common">Amazon molly</name>
    <name type="synonym">Limia formosa</name>
    <dbReference type="NCBI Taxonomy" id="48698"/>
    <lineage>
        <taxon>Eukaryota</taxon>
        <taxon>Metazoa</taxon>
        <taxon>Chordata</taxon>
        <taxon>Craniata</taxon>
        <taxon>Vertebrata</taxon>
        <taxon>Euteleostomi</taxon>
        <taxon>Actinopterygii</taxon>
        <taxon>Neopterygii</taxon>
        <taxon>Teleostei</taxon>
        <taxon>Neoteleostei</taxon>
        <taxon>Acanthomorphata</taxon>
        <taxon>Ovalentaria</taxon>
        <taxon>Atherinomorphae</taxon>
        <taxon>Cyprinodontiformes</taxon>
        <taxon>Poeciliidae</taxon>
        <taxon>Poeciliinae</taxon>
        <taxon>Poecilia</taxon>
    </lineage>
</organism>
<name>A0A087XL79_POEFO</name>
<dbReference type="SMART" id="SM00408">
    <property type="entry name" value="IGc2"/>
    <property type="match status" value="2"/>
</dbReference>
<dbReference type="InterPro" id="IPR003598">
    <property type="entry name" value="Ig_sub2"/>
</dbReference>
<dbReference type="Gene3D" id="2.60.40.10">
    <property type="entry name" value="Immunoglobulins"/>
    <property type="match status" value="2"/>
</dbReference>
<keyword evidence="3 10" id="KW-0732">Signal</keyword>
<feature type="transmembrane region" description="Helical" evidence="9">
    <location>
        <begin position="258"/>
        <end position="280"/>
    </location>
</feature>
<dbReference type="GO" id="GO:0009617">
    <property type="term" value="P:response to bacterium"/>
    <property type="evidence" value="ECO:0007669"/>
    <property type="project" value="TreeGrafter"/>
</dbReference>
<dbReference type="Ensembl" id="ENSPFOT00000006544.1">
    <property type="protein sequence ID" value="ENSPFOP00000006532.1"/>
    <property type="gene ID" value="ENSPFOG00000006529.1"/>
</dbReference>
<dbReference type="eggNOG" id="ENOG502SVGE">
    <property type="taxonomic scope" value="Eukaryota"/>
</dbReference>
<evidence type="ECO:0000256" key="3">
    <source>
        <dbReference type="ARBA" id="ARBA00022729"/>
    </source>
</evidence>
<keyword evidence="6" id="KW-1015">Disulfide bond</keyword>
<reference evidence="13" key="1">
    <citation type="submission" date="2013-10" db="EMBL/GenBank/DDBJ databases">
        <authorList>
            <person name="Schartl M."/>
            <person name="Warren W."/>
        </authorList>
    </citation>
    <scope>NUCLEOTIDE SEQUENCE [LARGE SCALE GENOMIC DNA]</scope>
    <source>
        <strain evidence="13">female</strain>
    </source>
</reference>
<evidence type="ECO:0000256" key="8">
    <source>
        <dbReference type="SAM" id="MobiDB-lite"/>
    </source>
</evidence>
<dbReference type="AlphaFoldDB" id="A0A087XL79"/>
<dbReference type="SUPFAM" id="SSF48726">
    <property type="entry name" value="Immunoglobulin"/>
    <property type="match status" value="2"/>
</dbReference>
<dbReference type="CDD" id="cd00099">
    <property type="entry name" value="IgV"/>
    <property type="match status" value="2"/>
</dbReference>
<evidence type="ECO:0000256" key="1">
    <source>
        <dbReference type="ARBA" id="ARBA00004236"/>
    </source>
</evidence>
<evidence type="ECO:0000256" key="7">
    <source>
        <dbReference type="ARBA" id="ARBA00023180"/>
    </source>
</evidence>
<dbReference type="PROSITE" id="PS50835">
    <property type="entry name" value="IG_LIKE"/>
    <property type="match status" value="2"/>
</dbReference>
<feature type="chain" id="PRO_5001833135" description="Ig-like domain-containing protein" evidence="10">
    <location>
        <begin position="23"/>
        <end position="347"/>
    </location>
</feature>
<evidence type="ECO:0000256" key="6">
    <source>
        <dbReference type="ARBA" id="ARBA00023157"/>
    </source>
</evidence>
<reference evidence="12" key="3">
    <citation type="submission" date="2025-09" db="UniProtKB">
        <authorList>
            <consortium name="Ensembl"/>
        </authorList>
    </citation>
    <scope>IDENTIFICATION</scope>
</reference>
<evidence type="ECO:0000256" key="2">
    <source>
        <dbReference type="ARBA" id="ARBA00022475"/>
    </source>
</evidence>
<dbReference type="InterPro" id="IPR052051">
    <property type="entry name" value="TCR_complex_component"/>
</dbReference>
<evidence type="ECO:0000313" key="13">
    <source>
        <dbReference type="Proteomes" id="UP000028760"/>
    </source>
</evidence>
<reference evidence="12" key="2">
    <citation type="submission" date="2025-08" db="UniProtKB">
        <authorList>
            <consortium name="Ensembl"/>
        </authorList>
    </citation>
    <scope>IDENTIFICATION</scope>
</reference>
<evidence type="ECO:0000259" key="11">
    <source>
        <dbReference type="PROSITE" id="PS50835"/>
    </source>
</evidence>
<dbReference type="STRING" id="48698.ENSPFOP00000006532"/>
<dbReference type="GeneTree" id="ENSGT00950000182968"/>
<dbReference type="SMART" id="SM00406">
    <property type="entry name" value="IGv"/>
    <property type="match status" value="2"/>
</dbReference>
<keyword evidence="2" id="KW-1003">Cell membrane</keyword>
<proteinExistence type="predicted"/>
<feature type="domain" description="Ig-like" evidence="11">
    <location>
        <begin position="23"/>
        <end position="119"/>
    </location>
</feature>
<dbReference type="EMBL" id="AYCK01006322">
    <property type="status" value="NOT_ANNOTATED_CDS"/>
    <property type="molecule type" value="Genomic_DNA"/>
</dbReference>
<dbReference type="InterPro" id="IPR013783">
    <property type="entry name" value="Ig-like_fold"/>
</dbReference>
<evidence type="ECO:0000256" key="4">
    <source>
        <dbReference type="ARBA" id="ARBA00022859"/>
    </source>
</evidence>